<evidence type="ECO:0000256" key="6">
    <source>
        <dbReference type="ARBA" id="ARBA00023136"/>
    </source>
</evidence>
<dbReference type="EMBL" id="BBYR01000047">
    <property type="protein sequence ID" value="GAP37464.1"/>
    <property type="molecule type" value="Genomic_DNA"/>
</dbReference>
<keyword evidence="6 7" id="KW-0472">Membrane</keyword>
<evidence type="ECO:0000256" key="1">
    <source>
        <dbReference type="ARBA" id="ARBA00004651"/>
    </source>
</evidence>
<evidence type="ECO:0000256" key="2">
    <source>
        <dbReference type="ARBA" id="ARBA00022448"/>
    </source>
</evidence>
<dbReference type="AlphaFoldDB" id="A0A0K8P4L4"/>
<feature type="transmembrane region" description="Helical" evidence="7">
    <location>
        <begin position="246"/>
        <end position="264"/>
    </location>
</feature>
<feature type="transmembrane region" description="Helical" evidence="7">
    <location>
        <begin position="150"/>
        <end position="169"/>
    </location>
</feature>
<keyword evidence="11" id="KW-1185">Reference proteome</keyword>
<dbReference type="OrthoDB" id="8138334at2"/>
<feature type="transmembrane region" description="Helical" evidence="7">
    <location>
        <begin position="28"/>
        <end position="50"/>
    </location>
</feature>
<dbReference type="GO" id="GO:0005886">
    <property type="term" value="C:plasma membrane"/>
    <property type="evidence" value="ECO:0007669"/>
    <property type="project" value="UniProtKB-SubCell"/>
</dbReference>
<comment type="caution">
    <text evidence="10">The sequence shown here is derived from an EMBL/GenBank/DDBJ whole genome shotgun (WGS) entry which is preliminary data.</text>
</comment>
<evidence type="ECO:0000313" key="11">
    <source>
        <dbReference type="Proteomes" id="UP000037660"/>
    </source>
</evidence>
<evidence type="ECO:0000256" key="7">
    <source>
        <dbReference type="RuleBase" id="RU363032"/>
    </source>
</evidence>
<feature type="region of interest" description="Disordered" evidence="8">
    <location>
        <begin position="1"/>
        <end position="21"/>
    </location>
</feature>
<sequence>MTAGSARLEAATPAAPARARPRPRRRRLIVGTVALLLALGSWFLLARLGVVSGGRFPTPADVGRAAAQIVQSPGYAGGTLWQHVLQSCRLVLMGFVVAVGTGVPVGLLMGASRRADALIGPVFSLLRPIPPLAWIPLAILWLGLGDAAKIFLIWVSAFTPALINTYAGVRNVDPTLLEAARVHGARPHQLVREVLVPGALPMIFTGLRLSLQTAWMTLVAAELVGAFTGLGKVLANAALDINPGMILFAMVWVGLLGAAMTKALERLEGRVMPWLDR</sequence>
<dbReference type="GO" id="GO:0042918">
    <property type="term" value="P:alkanesulfonate transmembrane transport"/>
    <property type="evidence" value="ECO:0007669"/>
    <property type="project" value="UniProtKB-ARBA"/>
</dbReference>
<gene>
    <name evidence="10" type="ORF">ISF6_3319</name>
</gene>
<feature type="transmembrane region" description="Helical" evidence="7">
    <location>
        <begin position="122"/>
        <end position="144"/>
    </location>
</feature>
<organism evidence="10 11">
    <name type="scientific">Piscinibacter sakaiensis</name>
    <name type="common">Ideonella sakaiensis</name>
    <dbReference type="NCBI Taxonomy" id="1547922"/>
    <lineage>
        <taxon>Bacteria</taxon>
        <taxon>Pseudomonadati</taxon>
        <taxon>Pseudomonadota</taxon>
        <taxon>Betaproteobacteria</taxon>
        <taxon>Burkholderiales</taxon>
        <taxon>Sphaerotilaceae</taxon>
        <taxon>Piscinibacter</taxon>
    </lineage>
</organism>
<dbReference type="InterPro" id="IPR000515">
    <property type="entry name" value="MetI-like"/>
</dbReference>
<dbReference type="PROSITE" id="PS50928">
    <property type="entry name" value="ABC_TM1"/>
    <property type="match status" value="1"/>
</dbReference>
<feature type="transmembrane region" description="Helical" evidence="7">
    <location>
        <begin position="215"/>
        <end position="234"/>
    </location>
</feature>
<keyword evidence="5 7" id="KW-1133">Transmembrane helix</keyword>
<dbReference type="PANTHER" id="PTHR30151">
    <property type="entry name" value="ALKANE SULFONATE ABC TRANSPORTER-RELATED, MEMBRANE SUBUNIT"/>
    <property type="match status" value="1"/>
</dbReference>
<comment type="subcellular location">
    <subcellularLocation>
        <location evidence="1 7">Cell membrane</location>
        <topology evidence="1 7">Multi-pass membrane protein</topology>
    </subcellularLocation>
</comment>
<feature type="transmembrane region" description="Helical" evidence="7">
    <location>
        <begin position="90"/>
        <end position="110"/>
    </location>
</feature>
<feature type="compositionally biased region" description="Low complexity" evidence="8">
    <location>
        <begin position="1"/>
        <end position="18"/>
    </location>
</feature>
<accession>A0A0K8P4L4</accession>
<evidence type="ECO:0000256" key="3">
    <source>
        <dbReference type="ARBA" id="ARBA00022475"/>
    </source>
</evidence>
<dbReference type="STRING" id="1547922.ISF6_3319"/>
<comment type="similarity">
    <text evidence="7">Belongs to the binding-protein-dependent transport system permease family.</text>
</comment>
<evidence type="ECO:0000259" key="9">
    <source>
        <dbReference type="PROSITE" id="PS50928"/>
    </source>
</evidence>
<keyword evidence="3" id="KW-1003">Cell membrane</keyword>
<dbReference type="Gene3D" id="1.10.3720.10">
    <property type="entry name" value="MetI-like"/>
    <property type="match status" value="1"/>
</dbReference>
<dbReference type="Pfam" id="PF00528">
    <property type="entry name" value="BPD_transp_1"/>
    <property type="match status" value="1"/>
</dbReference>
<proteinExistence type="inferred from homology"/>
<dbReference type="CDD" id="cd06261">
    <property type="entry name" value="TM_PBP2"/>
    <property type="match status" value="1"/>
</dbReference>
<evidence type="ECO:0000256" key="8">
    <source>
        <dbReference type="SAM" id="MobiDB-lite"/>
    </source>
</evidence>
<evidence type="ECO:0000256" key="4">
    <source>
        <dbReference type="ARBA" id="ARBA00022692"/>
    </source>
</evidence>
<feature type="domain" description="ABC transmembrane type-1" evidence="9">
    <location>
        <begin position="84"/>
        <end position="264"/>
    </location>
</feature>
<evidence type="ECO:0000256" key="5">
    <source>
        <dbReference type="ARBA" id="ARBA00022989"/>
    </source>
</evidence>
<reference evidence="11" key="1">
    <citation type="submission" date="2015-07" db="EMBL/GenBank/DDBJ databases">
        <title>Discovery of a poly(ethylene terephthalate assimilation.</title>
        <authorList>
            <person name="Yoshida S."/>
            <person name="Hiraga K."/>
            <person name="Takehana T."/>
            <person name="Taniguchi I."/>
            <person name="Yamaji H."/>
            <person name="Maeda Y."/>
            <person name="Toyohara K."/>
            <person name="Miyamoto K."/>
            <person name="Kimura Y."/>
            <person name="Oda K."/>
        </authorList>
    </citation>
    <scope>NUCLEOTIDE SEQUENCE [LARGE SCALE GENOMIC DNA]</scope>
    <source>
        <strain evidence="11">NBRC 110686 / TISTR 2288 / 201-F6</strain>
    </source>
</reference>
<dbReference type="PANTHER" id="PTHR30151:SF0">
    <property type="entry name" value="ABC TRANSPORTER PERMEASE PROTEIN MJ0413-RELATED"/>
    <property type="match status" value="1"/>
</dbReference>
<protein>
    <submittedName>
        <fullName evidence="10">ABC-type nitrate/sulfonate/bicarbonate transport system, permease component</fullName>
    </submittedName>
</protein>
<reference evidence="10 11" key="2">
    <citation type="journal article" date="2016" name="Science">
        <title>A bacterium that degrades and assimilates poly(ethylene terephthalate).</title>
        <authorList>
            <person name="Yoshida S."/>
            <person name="Hiraga K."/>
            <person name="Takehana T."/>
            <person name="Taniguchi I."/>
            <person name="Yamaji H."/>
            <person name="Maeda Y."/>
            <person name="Toyohara K."/>
            <person name="Miyamoto K."/>
            <person name="Kimura Y."/>
            <person name="Oda K."/>
        </authorList>
    </citation>
    <scope>NUCLEOTIDE SEQUENCE [LARGE SCALE GENOMIC DNA]</scope>
    <source>
        <strain evidence="11">NBRC 110686 / TISTR 2288 / 201-F6</strain>
    </source>
</reference>
<dbReference type="Proteomes" id="UP000037660">
    <property type="component" value="Unassembled WGS sequence"/>
</dbReference>
<dbReference type="SUPFAM" id="SSF161098">
    <property type="entry name" value="MetI-like"/>
    <property type="match status" value="1"/>
</dbReference>
<name>A0A0K8P4L4_PISS1</name>
<dbReference type="InterPro" id="IPR035906">
    <property type="entry name" value="MetI-like_sf"/>
</dbReference>
<keyword evidence="4 7" id="KW-0812">Transmembrane</keyword>
<dbReference type="FunFam" id="1.10.3720.10:FF:000003">
    <property type="entry name" value="Aliphatic sulfonate ABC transporter permease"/>
    <property type="match status" value="1"/>
</dbReference>
<evidence type="ECO:0000313" key="10">
    <source>
        <dbReference type="EMBL" id="GAP37464.1"/>
    </source>
</evidence>
<keyword evidence="2 7" id="KW-0813">Transport</keyword>
<dbReference type="RefSeq" id="WP_054021402.1">
    <property type="nucleotide sequence ID" value="NZ_BBYR01000047.1"/>
</dbReference>